<evidence type="ECO:0000313" key="1">
    <source>
        <dbReference type="EMBL" id="ETW93772.1"/>
    </source>
</evidence>
<dbReference type="Proteomes" id="UP000019141">
    <property type="component" value="Unassembled WGS sequence"/>
</dbReference>
<gene>
    <name evidence="1" type="ORF">ETSY1_37790</name>
</gene>
<proteinExistence type="predicted"/>
<keyword evidence="2" id="KW-1185">Reference proteome</keyword>
<comment type="caution">
    <text evidence="1">The sequence shown here is derived from an EMBL/GenBank/DDBJ whole genome shotgun (WGS) entry which is preliminary data.</text>
</comment>
<accession>W4L6X2</accession>
<dbReference type="EMBL" id="AZHW01001176">
    <property type="protein sequence ID" value="ETW93772.1"/>
    <property type="molecule type" value="Genomic_DNA"/>
</dbReference>
<protein>
    <submittedName>
        <fullName evidence="1">Uncharacterized protein</fullName>
    </submittedName>
</protein>
<dbReference type="AlphaFoldDB" id="W4L6X2"/>
<sequence length="303" mass="34248">MTLMETNTPAWTQHSALTTTLSELRAMGFQPAGTYDVLEMPHLHLVGMVHPEDYLYAAVYILPENQIWTDLCSEQIGGESLTVSNVETGDTLDRIPGRRQISDPAWGISELYDCIKAERGEGPFKDVEAADFKSEFEQAYAVEMDWRNSRGGVPTWEEFLRIAKQTNTTFTDEELQTAYYETVYQKGVLRLNDECVATFCTETTLSVPEWEAVRDTCFAMHEHVPNSHLADFIADHLCNLDDDRIEQLKEVINPALPAIENFDRFNDMLPEHLQAIKLGDVEIPVQAEIFAAPLRPDSLDVSA</sequence>
<name>W4L6X2_ENTF1</name>
<reference evidence="1 2" key="1">
    <citation type="journal article" date="2014" name="Nature">
        <title>An environmental bacterial taxon with a large and distinct metabolic repertoire.</title>
        <authorList>
            <person name="Wilson M.C."/>
            <person name="Mori T."/>
            <person name="Ruckert C."/>
            <person name="Uria A.R."/>
            <person name="Helf M.J."/>
            <person name="Takada K."/>
            <person name="Gernert C."/>
            <person name="Steffens U.A."/>
            <person name="Heycke N."/>
            <person name="Schmitt S."/>
            <person name="Rinke C."/>
            <person name="Helfrich E.J."/>
            <person name="Brachmann A.O."/>
            <person name="Gurgui C."/>
            <person name="Wakimoto T."/>
            <person name="Kracht M."/>
            <person name="Crusemann M."/>
            <person name="Hentschel U."/>
            <person name="Abe I."/>
            <person name="Matsunaga S."/>
            <person name="Kalinowski J."/>
            <person name="Takeyama H."/>
            <person name="Piel J."/>
        </authorList>
    </citation>
    <scope>NUCLEOTIDE SEQUENCE [LARGE SCALE GENOMIC DNA]</scope>
    <source>
        <strain evidence="2">TSY1</strain>
    </source>
</reference>
<dbReference type="HOGENOM" id="CLU_917289_0_0_7"/>
<organism evidence="1 2">
    <name type="scientific">Entotheonella factor</name>
    <dbReference type="NCBI Taxonomy" id="1429438"/>
    <lineage>
        <taxon>Bacteria</taxon>
        <taxon>Pseudomonadati</taxon>
        <taxon>Nitrospinota/Tectimicrobiota group</taxon>
        <taxon>Candidatus Tectimicrobiota</taxon>
        <taxon>Candidatus Entotheonellia</taxon>
        <taxon>Candidatus Entotheonellales</taxon>
        <taxon>Candidatus Entotheonellaceae</taxon>
        <taxon>Candidatus Entotheonella</taxon>
    </lineage>
</organism>
<evidence type="ECO:0000313" key="2">
    <source>
        <dbReference type="Proteomes" id="UP000019141"/>
    </source>
</evidence>